<keyword evidence="3 4" id="KW-0378">Hydrolase</keyword>
<dbReference type="PROSITE" id="PS00941">
    <property type="entry name" value="CARBOXYLESTERASE_B_2"/>
    <property type="match status" value="1"/>
</dbReference>
<dbReference type="GO" id="GO:0052689">
    <property type="term" value="F:carboxylic ester hydrolase activity"/>
    <property type="evidence" value="ECO:0007669"/>
    <property type="project" value="UniProtKB-KW"/>
</dbReference>
<dbReference type="Gene3D" id="3.40.50.1820">
    <property type="entry name" value="alpha/beta hydrolase"/>
    <property type="match status" value="1"/>
</dbReference>
<evidence type="ECO:0000256" key="1">
    <source>
        <dbReference type="ARBA" id="ARBA00005964"/>
    </source>
</evidence>
<evidence type="ECO:0000313" key="7">
    <source>
        <dbReference type="Proteomes" id="UP001432027"/>
    </source>
</evidence>
<accession>A0AAV5SA36</accession>
<dbReference type="PROSITE" id="PS00122">
    <property type="entry name" value="CARBOXYLESTERASE_B_1"/>
    <property type="match status" value="1"/>
</dbReference>
<name>A0AAV5SA36_9BILA</name>
<dbReference type="PANTHER" id="PTHR43142:SF1">
    <property type="entry name" value="CARBOXYLIC ESTER HYDROLASE"/>
    <property type="match status" value="1"/>
</dbReference>
<proteinExistence type="inferred from homology"/>
<dbReference type="SUPFAM" id="SSF53474">
    <property type="entry name" value="alpha/beta-Hydrolases"/>
    <property type="match status" value="1"/>
</dbReference>
<evidence type="ECO:0000259" key="5">
    <source>
        <dbReference type="Pfam" id="PF00135"/>
    </source>
</evidence>
<dbReference type="InterPro" id="IPR019819">
    <property type="entry name" value="Carboxylesterase_B_CS"/>
</dbReference>
<dbReference type="InterPro" id="IPR029058">
    <property type="entry name" value="AB_hydrolase_fold"/>
</dbReference>
<comment type="caution">
    <text evidence="6">The sequence shown here is derived from an EMBL/GenBank/DDBJ whole genome shotgun (WGS) entry which is preliminary data.</text>
</comment>
<dbReference type="EC" id="3.1.1.-" evidence="4"/>
<dbReference type="PANTHER" id="PTHR43142">
    <property type="entry name" value="CARBOXYLIC ESTER HYDROLASE"/>
    <property type="match status" value="1"/>
</dbReference>
<feature type="domain" description="Carboxylesterase type B" evidence="5">
    <location>
        <begin position="17"/>
        <end position="253"/>
    </location>
</feature>
<comment type="similarity">
    <text evidence="1 4">Belongs to the type-B carboxylesterase/lipase family.</text>
</comment>
<protein>
    <recommendedName>
        <fullName evidence="4">Carboxylic ester hydrolase</fullName>
        <ecNumber evidence="4">3.1.1.-</ecNumber>
    </recommendedName>
</protein>
<gene>
    <name evidence="6" type="ORF">PENTCL1PPCAC_114</name>
</gene>
<feature type="non-terminal residue" evidence="6">
    <location>
        <position position="301"/>
    </location>
</feature>
<dbReference type="Pfam" id="PF00135">
    <property type="entry name" value="COesterase"/>
    <property type="match status" value="1"/>
</dbReference>
<feature type="non-terminal residue" evidence="6">
    <location>
        <position position="1"/>
    </location>
</feature>
<keyword evidence="7" id="KW-1185">Reference proteome</keyword>
<evidence type="ECO:0000256" key="4">
    <source>
        <dbReference type="RuleBase" id="RU361235"/>
    </source>
</evidence>
<evidence type="ECO:0000256" key="3">
    <source>
        <dbReference type="ARBA" id="ARBA00022801"/>
    </source>
</evidence>
<sequence>LQCVLLLPLYCHCKLITVDTSRGAVQGFDWDFGSDKSQRYYGYGQMFLGIPFAKPPLGENRFTLPEPICRYNDEGVTHNATYYRPRCWQTLFDNWQPPRGMDEDCLYLNVLTPNVRGKYPVMVYIHGGTFTTGGADIYHWKGAIRNLVSRGVIVVTFQFRLGAIGFFTTFTDNFSPNRGLYDQILALRWVNEEITNFGGDASRITLFGQSTGAASVSNLSLSPLARGLFHQLIQTSGSAMLSLEVIQDPRGSISQDRARQTDGKDWNAAIDGALLPDYPKKLAETRPRYPVMIGDMLEEFA</sequence>
<dbReference type="Proteomes" id="UP001432027">
    <property type="component" value="Unassembled WGS sequence"/>
</dbReference>
<dbReference type="EMBL" id="BTSX01000001">
    <property type="protein sequence ID" value="GMS77939.1"/>
    <property type="molecule type" value="Genomic_DNA"/>
</dbReference>
<dbReference type="AlphaFoldDB" id="A0AAV5SA36"/>
<dbReference type="InterPro" id="IPR019826">
    <property type="entry name" value="Carboxylesterase_B_AS"/>
</dbReference>
<dbReference type="InterPro" id="IPR002018">
    <property type="entry name" value="CarbesteraseB"/>
</dbReference>
<evidence type="ECO:0000313" key="6">
    <source>
        <dbReference type="EMBL" id="GMS77939.1"/>
    </source>
</evidence>
<reference evidence="6" key="1">
    <citation type="submission" date="2023-10" db="EMBL/GenBank/DDBJ databases">
        <title>Genome assembly of Pristionchus species.</title>
        <authorList>
            <person name="Yoshida K."/>
            <person name="Sommer R.J."/>
        </authorList>
    </citation>
    <scope>NUCLEOTIDE SEQUENCE</scope>
    <source>
        <strain evidence="6">RS0144</strain>
    </source>
</reference>
<organism evidence="6 7">
    <name type="scientific">Pristionchus entomophagus</name>
    <dbReference type="NCBI Taxonomy" id="358040"/>
    <lineage>
        <taxon>Eukaryota</taxon>
        <taxon>Metazoa</taxon>
        <taxon>Ecdysozoa</taxon>
        <taxon>Nematoda</taxon>
        <taxon>Chromadorea</taxon>
        <taxon>Rhabditida</taxon>
        <taxon>Rhabditina</taxon>
        <taxon>Diplogasteromorpha</taxon>
        <taxon>Diplogasteroidea</taxon>
        <taxon>Neodiplogasteridae</taxon>
        <taxon>Pristionchus</taxon>
    </lineage>
</organism>
<keyword evidence="2" id="KW-0719">Serine esterase</keyword>
<evidence type="ECO:0000256" key="2">
    <source>
        <dbReference type="ARBA" id="ARBA00022487"/>
    </source>
</evidence>